<dbReference type="Proteomes" id="UP000660885">
    <property type="component" value="Unassembled WGS sequence"/>
</dbReference>
<accession>A0ABS1UDN4</accession>
<dbReference type="RefSeq" id="WP_202834579.1">
    <property type="nucleotide sequence ID" value="NZ_JAETWB010000025.1"/>
</dbReference>
<evidence type="ECO:0000313" key="2">
    <source>
        <dbReference type="EMBL" id="MBL6081356.1"/>
    </source>
</evidence>
<organism evidence="2 3">
    <name type="scientific">Belnapia arida</name>
    <dbReference type="NCBI Taxonomy" id="2804533"/>
    <lineage>
        <taxon>Bacteria</taxon>
        <taxon>Pseudomonadati</taxon>
        <taxon>Pseudomonadota</taxon>
        <taxon>Alphaproteobacteria</taxon>
        <taxon>Acetobacterales</taxon>
        <taxon>Roseomonadaceae</taxon>
        <taxon>Belnapia</taxon>
    </lineage>
</organism>
<dbReference type="EMBL" id="JAETWB010000025">
    <property type="protein sequence ID" value="MBL6081356.1"/>
    <property type="molecule type" value="Genomic_DNA"/>
</dbReference>
<gene>
    <name evidence="2" type="ORF">JMJ56_25500</name>
</gene>
<feature type="region of interest" description="Disordered" evidence="1">
    <location>
        <begin position="1"/>
        <end position="31"/>
    </location>
</feature>
<evidence type="ECO:0000256" key="1">
    <source>
        <dbReference type="SAM" id="MobiDB-lite"/>
    </source>
</evidence>
<reference evidence="2 3" key="1">
    <citation type="submission" date="2021-01" db="EMBL/GenBank/DDBJ databases">
        <title>Belnapia mucosa sp. nov. and Belnapia arida sp. nov., isolated from the Tabernas Desert (Almeria, Spain).</title>
        <authorList>
            <person name="Molina-Menor E."/>
            <person name="Vidal-Verdu A."/>
            <person name="Calonge A."/>
            <person name="Satari L."/>
            <person name="Pereto J."/>
            <person name="Porcar M."/>
        </authorList>
    </citation>
    <scope>NUCLEOTIDE SEQUENCE [LARGE SCALE GENOMIC DNA]</scope>
    <source>
        <strain evidence="2 3">T18</strain>
    </source>
</reference>
<feature type="compositionally biased region" description="Basic and acidic residues" evidence="1">
    <location>
        <begin position="22"/>
        <end position="31"/>
    </location>
</feature>
<proteinExistence type="predicted"/>
<comment type="caution">
    <text evidence="2">The sequence shown here is derived from an EMBL/GenBank/DDBJ whole genome shotgun (WGS) entry which is preliminary data.</text>
</comment>
<keyword evidence="3" id="KW-1185">Reference proteome</keyword>
<sequence>MTDIHNMSLPPDNQKLPAKPKISPEERRRRDADRLKAIRLRMAIGRELESQGITTAAGIGEALGIPPAEAMALLTRKQQREGDMARLEAAAARLGVRVPEPASSGWPS</sequence>
<protein>
    <submittedName>
        <fullName evidence="2">Uncharacterized protein</fullName>
    </submittedName>
</protein>
<name>A0ABS1UDN4_9PROT</name>
<evidence type="ECO:0000313" key="3">
    <source>
        <dbReference type="Proteomes" id="UP000660885"/>
    </source>
</evidence>